<dbReference type="AlphaFoldDB" id="A0A1M5QBS1"/>
<evidence type="ECO:0000256" key="7">
    <source>
        <dbReference type="ARBA" id="ARBA00023141"/>
    </source>
</evidence>
<protein>
    <recommendedName>
        <fullName evidence="9">Indole-3-glycerol phosphate synthase</fullName>
        <shortName evidence="9">IGPS</shortName>
        <ecNumber evidence="9">4.1.1.48</ecNumber>
    </recommendedName>
</protein>
<dbReference type="GO" id="GO:0004640">
    <property type="term" value="F:phosphoribosylanthranilate isomerase activity"/>
    <property type="evidence" value="ECO:0007669"/>
    <property type="project" value="TreeGrafter"/>
</dbReference>
<dbReference type="EMBL" id="FQXD01000004">
    <property type="protein sequence ID" value="SHH11370.1"/>
    <property type="molecule type" value="Genomic_DNA"/>
</dbReference>
<dbReference type="PANTHER" id="PTHR22854">
    <property type="entry name" value="TRYPTOPHAN BIOSYNTHESIS PROTEIN"/>
    <property type="match status" value="1"/>
</dbReference>
<dbReference type="InterPro" id="IPR013785">
    <property type="entry name" value="Aldolase_TIM"/>
</dbReference>
<sequence>MTILEKIIAHKQMEVDKLLKEARLFDMSKQSVPFKNRVTTSNEVQIISEIKRSSPSKGDINTEVHPVTLAKQYEAYGAVAISVLTDTVFFKGSMKDLQAVAEVVQIPVLCKDFIIHTVQIDQAKAAGASIILLIAAALSKQKLHELYQYATEKGLEVICEVHQMEELEAILELDPAIIGINNRNLKTFEVDLQTTVKLASHIKNKNTLIISESGISTRSDALLARDAGAEALLIGETLMRSTNLFETYHTLKVSKVRRMHDAR</sequence>
<dbReference type="Proteomes" id="UP000184079">
    <property type="component" value="Unassembled WGS sequence"/>
</dbReference>
<comment type="pathway">
    <text evidence="2 9">Amino-acid biosynthesis; L-tryptophan biosynthesis; L-tryptophan from chorismate: step 4/5.</text>
</comment>
<evidence type="ECO:0000256" key="8">
    <source>
        <dbReference type="ARBA" id="ARBA00023239"/>
    </source>
</evidence>
<evidence type="ECO:0000256" key="3">
    <source>
        <dbReference type="ARBA" id="ARBA00008737"/>
    </source>
</evidence>
<proteinExistence type="inferred from homology"/>
<dbReference type="InterPro" id="IPR045186">
    <property type="entry name" value="Indole-3-glycerol_P_synth"/>
</dbReference>
<dbReference type="Pfam" id="PF00218">
    <property type="entry name" value="IGPS"/>
    <property type="match status" value="1"/>
</dbReference>
<dbReference type="HAMAP" id="MF_00134_B">
    <property type="entry name" value="IGPS_B"/>
    <property type="match status" value="1"/>
</dbReference>
<keyword evidence="8 9" id="KW-0456">Lyase</keyword>
<dbReference type="InterPro" id="IPR011060">
    <property type="entry name" value="RibuloseP-bd_barrel"/>
</dbReference>
<evidence type="ECO:0000313" key="12">
    <source>
        <dbReference type="Proteomes" id="UP000184079"/>
    </source>
</evidence>
<dbReference type="SUPFAM" id="SSF51366">
    <property type="entry name" value="Ribulose-phoshate binding barrel"/>
    <property type="match status" value="1"/>
</dbReference>
<keyword evidence="7 9" id="KW-0057">Aromatic amino acid biosynthesis</keyword>
<comment type="catalytic activity">
    <reaction evidence="1 9">
        <text>1-(2-carboxyphenylamino)-1-deoxy-D-ribulose 5-phosphate + H(+) = (1S,2R)-1-C-(indol-3-yl)glycerol 3-phosphate + CO2 + H2O</text>
        <dbReference type="Rhea" id="RHEA:23476"/>
        <dbReference type="ChEBI" id="CHEBI:15377"/>
        <dbReference type="ChEBI" id="CHEBI:15378"/>
        <dbReference type="ChEBI" id="CHEBI:16526"/>
        <dbReference type="ChEBI" id="CHEBI:58613"/>
        <dbReference type="ChEBI" id="CHEBI:58866"/>
        <dbReference type="EC" id="4.1.1.48"/>
    </reaction>
</comment>
<dbReference type="PANTHER" id="PTHR22854:SF2">
    <property type="entry name" value="INDOLE-3-GLYCEROL-PHOSPHATE SYNTHASE"/>
    <property type="match status" value="1"/>
</dbReference>
<evidence type="ECO:0000256" key="2">
    <source>
        <dbReference type="ARBA" id="ARBA00004696"/>
    </source>
</evidence>
<comment type="similarity">
    <text evidence="3 9">Belongs to the TrpC family.</text>
</comment>
<gene>
    <name evidence="9" type="primary">trpC</name>
    <name evidence="11" type="ORF">SAMN05421807_10457</name>
</gene>
<evidence type="ECO:0000313" key="11">
    <source>
        <dbReference type="EMBL" id="SHH11370.1"/>
    </source>
</evidence>
<dbReference type="GO" id="GO:0000162">
    <property type="term" value="P:L-tryptophan biosynthetic process"/>
    <property type="evidence" value="ECO:0007669"/>
    <property type="project" value="UniProtKB-UniRule"/>
</dbReference>
<dbReference type="HAMAP" id="MF_00134_A">
    <property type="entry name" value="IGPS_A"/>
    <property type="match status" value="1"/>
</dbReference>
<dbReference type="NCBIfam" id="NF001377">
    <property type="entry name" value="PRK00278.2-4"/>
    <property type="match status" value="1"/>
</dbReference>
<keyword evidence="6 9" id="KW-0822">Tryptophan biosynthesis</keyword>
<dbReference type="InterPro" id="IPR001468">
    <property type="entry name" value="Indole-3-GlycerolPSynthase_CS"/>
</dbReference>
<evidence type="ECO:0000256" key="1">
    <source>
        <dbReference type="ARBA" id="ARBA00001633"/>
    </source>
</evidence>
<dbReference type="GO" id="GO:0004425">
    <property type="term" value="F:indole-3-glycerol-phosphate synthase activity"/>
    <property type="evidence" value="ECO:0007669"/>
    <property type="project" value="UniProtKB-UniRule"/>
</dbReference>
<dbReference type="FunFam" id="3.20.20.70:FF:000024">
    <property type="entry name" value="Indole-3-glycerol phosphate synthase"/>
    <property type="match status" value="1"/>
</dbReference>
<dbReference type="PROSITE" id="PS00614">
    <property type="entry name" value="IGPS"/>
    <property type="match status" value="1"/>
</dbReference>
<keyword evidence="5 9" id="KW-0210">Decarboxylase</keyword>
<dbReference type="Gene3D" id="3.20.20.70">
    <property type="entry name" value="Aldolase class I"/>
    <property type="match status" value="1"/>
</dbReference>
<dbReference type="CDD" id="cd00331">
    <property type="entry name" value="IGPS"/>
    <property type="match status" value="1"/>
</dbReference>
<organism evidence="11 12">
    <name type="scientific">Virgibacillus chiguensis</name>
    <dbReference type="NCBI Taxonomy" id="411959"/>
    <lineage>
        <taxon>Bacteria</taxon>
        <taxon>Bacillati</taxon>
        <taxon>Bacillota</taxon>
        <taxon>Bacilli</taxon>
        <taxon>Bacillales</taxon>
        <taxon>Bacillaceae</taxon>
        <taxon>Virgibacillus</taxon>
    </lineage>
</organism>
<dbReference type="InterPro" id="IPR013798">
    <property type="entry name" value="Indole-3-glycerol_P_synth_dom"/>
</dbReference>
<name>A0A1M5QBS1_9BACI</name>
<evidence type="ECO:0000256" key="4">
    <source>
        <dbReference type="ARBA" id="ARBA00022605"/>
    </source>
</evidence>
<evidence type="ECO:0000259" key="10">
    <source>
        <dbReference type="Pfam" id="PF00218"/>
    </source>
</evidence>
<evidence type="ECO:0000256" key="5">
    <source>
        <dbReference type="ARBA" id="ARBA00022793"/>
    </source>
</evidence>
<evidence type="ECO:0000256" key="9">
    <source>
        <dbReference type="HAMAP-Rule" id="MF_00134"/>
    </source>
</evidence>
<dbReference type="OrthoDB" id="9804217at2"/>
<keyword evidence="12" id="KW-1185">Reference proteome</keyword>
<dbReference type="RefSeq" id="WP_073006316.1">
    <property type="nucleotide sequence ID" value="NZ_FQXD01000004.1"/>
</dbReference>
<dbReference type="UniPathway" id="UPA00035">
    <property type="reaction ID" value="UER00043"/>
</dbReference>
<dbReference type="EC" id="4.1.1.48" evidence="9"/>
<keyword evidence="4 9" id="KW-0028">Amino-acid biosynthesis</keyword>
<reference evidence="12" key="1">
    <citation type="submission" date="2016-11" db="EMBL/GenBank/DDBJ databases">
        <authorList>
            <person name="Varghese N."/>
            <person name="Submissions S."/>
        </authorList>
    </citation>
    <scope>NUCLEOTIDE SEQUENCE [LARGE SCALE GENOMIC DNA]</scope>
    <source>
        <strain evidence="12">CGMCC 1.6496</strain>
    </source>
</reference>
<evidence type="ECO:0000256" key="6">
    <source>
        <dbReference type="ARBA" id="ARBA00022822"/>
    </source>
</evidence>
<accession>A0A1M5QBS1</accession>
<feature type="domain" description="Indole-3-glycerol phosphate synthase" evidence="10">
    <location>
        <begin position="4"/>
        <end position="249"/>
    </location>
</feature>